<name>A0AB36JNK0_9STRE</name>
<keyword evidence="10" id="KW-0464">Manganese</keyword>
<comment type="cofactor">
    <cofactor evidence="2">
        <name>Mg(2+)</name>
        <dbReference type="ChEBI" id="CHEBI:18420"/>
    </cofactor>
</comment>
<evidence type="ECO:0000256" key="7">
    <source>
        <dbReference type="ARBA" id="ARBA00022741"/>
    </source>
</evidence>
<keyword evidence="8 13" id="KW-0067">ATP-binding</keyword>
<comment type="pathway">
    <text evidence="13">Sulfur metabolism; glutathione biosynthesis; glutathione from L-cysteine and L-glutamate: step 2/2.</text>
</comment>
<accession>A0AB36JNK0</accession>
<keyword evidence="6" id="KW-0479">Metal-binding</keyword>
<proteinExistence type="inferred from homology"/>
<dbReference type="EC" id="6.3.2.3" evidence="13"/>
<comment type="pathway">
    <text evidence="3 13">Sulfur metabolism; glutathione biosynthesis; glutathione from L-cysteine and L-glutamate: step 1/2.</text>
</comment>
<evidence type="ECO:0000256" key="5">
    <source>
        <dbReference type="ARBA" id="ARBA00022684"/>
    </source>
</evidence>
<dbReference type="InterPro" id="IPR014746">
    <property type="entry name" value="Gln_synth/guanido_kin_cat_dom"/>
</dbReference>
<dbReference type="Gene3D" id="3.30.590.20">
    <property type="match status" value="1"/>
</dbReference>
<comment type="caution">
    <text evidence="15">The sequence shown here is derived from an EMBL/GenBank/DDBJ whole genome shotgun (WGS) entry which is preliminary data.</text>
</comment>
<comment type="catalytic activity">
    <reaction evidence="13">
        <text>gamma-L-glutamyl-L-cysteine + glycine + ATP = glutathione + ADP + phosphate + H(+)</text>
        <dbReference type="Rhea" id="RHEA:13557"/>
        <dbReference type="ChEBI" id="CHEBI:15378"/>
        <dbReference type="ChEBI" id="CHEBI:30616"/>
        <dbReference type="ChEBI" id="CHEBI:43474"/>
        <dbReference type="ChEBI" id="CHEBI:57305"/>
        <dbReference type="ChEBI" id="CHEBI:57925"/>
        <dbReference type="ChEBI" id="CHEBI:58173"/>
        <dbReference type="ChEBI" id="CHEBI:456216"/>
        <dbReference type="EC" id="6.3.2.3"/>
    </reaction>
</comment>
<evidence type="ECO:0000256" key="1">
    <source>
        <dbReference type="ARBA" id="ARBA00001936"/>
    </source>
</evidence>
<evidence type="ECO:0000256" key="10">
    <source>
        <dbReference type="ARBA" id="ARBA00023211"/>
    </source>
</evidence>
<evidence type="ECO:0000256" key="6">
    <source>
        <dbReference type="ARBA" id="ARBA00022723"/>
    </source>
</evidence>
<evidence type="ECO:0000256" key="8">
    <source>
        <dbReference type="ARBA" id="ARBA00022840"/>
    </source>
</evidence>
<evidence type="ECO:0000313" key="15">
    <source>
        <dbReference type="EMBL" id="ONK28592.1"/>
    </source>
</evidence>
<dbReference type="EMBL" id="MSPT01000004">
    <property type="protein sequence ID" value="ONK28592.1"/>
    <property type="molecule type" value="Genomic_DNA"/>
</dbReference>
<organism evidence="15 17">
    <name type="scientific">Streptococcus azizii</name>
    <dbReference type="NCBI Taxonomy" id="1579424"/>
    <lineage>
        <taxon>Bacteria</taxon>
        <taxon>Bacillati</taxon>
        <taxon>Bacillota</taxon>
        <taxon>Bacilli</taxon>
        <taxon>Lactobacillales</taxon>
        <taxon>Streptococcaceae</taxon>
        <taxon>Streptococcus</taxon>
    </lineage>
</organism>
<dbReference type="GO" id="GO:0004357">
    <property type="term" value="F:glutamate-cysteine ligase activity"/>
    <property type="evidence" value="ECO:0007669"/>
    <property type="project" value="UniProtKB-UniRule"/>
</dbReference>
<dbReference type="InterPro" id="IPR020561">
    <property type="entry name" value="PRibGlycinamid_synth_ATP-grasp"/>
</dbReference>
<dbReference type="InterPro" id="IPR006334">
    <property type="entry name" value="Glut_cys_ligase"/>
</dbReference>
<dbReference type="Pfam" id="PF18419">
    <property type="entry name" value="ATP-grasp_6"/>
    <property type="match status" value="1"/>
</dbReference>
<dbReference type="Pfam" id="PF04262">
    <property type="entry name" value="Glu_cys_ligase"/>
    <property type="match status" value="2"/>
</dbReference>
<gene>
    <name evidence="13" type="primary">gshAB</name>
    <name evidence="13" type="synonym">gshF</name>
    <name evidence="16" type="ORF">BVE84_03275</name>
    <name evidence="15" type="ORF">BVE86_02555</name>
</gene>
<dbReference type="PROSITE" id="PS50975">
    <property type="entry name" value="ATP_GRASP"/>
    <property type="match status" value="1"/>
</dbReference>
<comment type="similarity">
    <text evidence="13">In the N-terminal section; belongs to the glutamate--cysteine ligase type 1 family. Type 2 subfamily.</text>
</comment>
<dbReference type="HAMAP" id="MF_00782">
    <property type="entry name" value="Glut_biosynth"/>
    <property type="match status" value="1"/>
</dbReference>
<dbReference type="SUPFAM" id="SSF55931">
    <property type="entry name" value="Glutamine synthetase/guanido kinase"/>
    <property type="match status" value="1"/>
</dbReference>
<feature type="domain" description="ATP-grasp" evidence="14">
    <location>
        <begin position="488"/>
        <end position="746"/>
    </location>
</feature>
<evidence type="ECO:0000313" key="18">
    <source>
        <dbReference type="Proteomes" id="UP000188946"/>
    </source>
</evidence>
<keyword evidence="11 13" id="KW-0511">Multifunctional enzyme</keyword>
<keyword evidence="18" id="KW-1185">Reference proteome</keyword>
<keyword evidence="7 13" id="KW-0547">Nucleotide-binding</keyword>
<evidence type="ECO:0000256" key="11">
    <source>
        <dbReference type="ARBA" id="ARBA00023268"/>
    </source>
</evidence>
<dbReference type="PANTHER" id="PTHR38761:SF1">
    <property type="entry name" value="GLUTAMATE--CYSTEINE LIGASE"/>
    <property type="match status" value="1"/>
</dbReference>
<dbReference type="Gene3D" id="3.30.470.20">
    <property type="entry name" value="ATP-grasp fold, B domain"/>
    <property type="match status" value="2"/>
</dbReference>
<keyword evidence="4 13" id="KW-0436">Ligase</keyword>
<dbReference type="Gene3D" id="3.30.1490.20">
    <property type="entry name" value="ATP-grasp fold, A domain"/>
    <property type="match status" value="1"/>
</dbReference>
<evidence type="ECO:0000256" key="2">
    <source>
        <dbReference type="ARBA" id="ARBA00001946"/>
    </source>
</evidence>
<comment type="subunit">
    <text evidence="13">Monomer.</text>
</comment>
<evidence type="ECO:0000256" key="9">
    <source>
        <dbReference type="ARBA" id="ARBA00022842"/>
    </source>
</evidence>
<protein>
    <recommendedName>
        <fullName evidence="13">Glutathione biosynthesis bifunctional protein GshAB</fullName>
    </recommendedName>
    <alternativeName>
        <fullName evidence="13">Gamma-GCS-GS</fullName>
        <shortName evidence="13">GCS-GS</shortName>
    </alternativeName>
    <domain>
        <recommendedName>
            <fullName evidence="13">Glutamate--cysteine ligase</fullName>
            <ecNumber evidence="13">6.3.2.2</ecNumber>
        </recommendedName>
        <alternativeName>
            <fullName evidence="13">Gamma-ECS</fullName>
            <shortName evidence="13">GCS</shortName>
        </alternativeName>
        <alternativeName>
            <fullName evidence="13">Gamma-glutamylcysteine synthetase</fullName>
        </alternativeName>
    </domain>
    <domain>
        <recommendedName>
            <fullName evidence="13">Glutathione synthetase</fullName>
            <ecNumber evidence="13">6.3.2.3</ecNumber>
        </recommendedName>
        <alternativeName>
            <fullName evidence="13">GSH synthetase</fullName>
            <shortName evidence="13">GS</shortName>
            <shortName evidence="13">GSH-S</shortName>
            <shortName evidence="13">GSHase</shortName>
        </alternativeName>
        <alternativeName>
            <fullName evidence="13">Glutathione synthase</fullName>
        </alternativeName>
    </domain>
</protein>
<dbReference type="RefSeq" id="WP_076995664.1">
    <property type="nucleotide sequence ID" value="NZ_MSPR01000004.1"/>
</dbReference>
<evidence type="ECO:0000313" key="16">
    <source>
        <dbReference type="EMBL" id="ONK30277.1"/>
    </source>
</evidence>
<dbReference type="GO" id="GO:0004363">
    <property type="term" value="F:glutathione synthase activity"/>
    <property type="evidence" value="ECO:0007669"/>
    <property type="project" value="UniProtKB-UniRule"/>
</dbReference>
<dbReference type="InterPro" id="IPR007370">
    <property type="entry name" value="Glu_cys_ligase"/>
</dbReference>
<dbReference type="Proteomes" id="UP000188600">
    <property type="component" value="Unassembled WGS sequence"/>
</dbReference>
<dbReference type="InterPro" id="IPR013815">
    <property type="entry name" value="ATP_grasp_subdomain_1"/>
</dbReference>
<dbReference type="GO" id="GO:0005524">
    <property type="term" value="F:ATP binding"/>
    <property type="evidence" value="ECO:0007669"/>
    <property type="project" value="UniProtKB-UniRule"/>
</dbReference>
<dbReference type="InterPro" id="IPR006335">
    <property type="entry name" value="Glut_biosynth"/>
</dbReference>
<dbReference type="AlphaFoldDB" id="A0AB36JNK0"/>
<dbReference type="GO" id="GO:0046872">
    <property type="term" value="F:metal ion binding"/>
    <property type="evidence" value="ECO:0007669"/>
    <property type="project" value="UniProtKB-KW"/>
</dbReference>
<dbReference type="EC" id="6.3.2.2" evidence="13"/>
<evidence type="ECO:0000256" key="3">
    <source>
        <dbReference type="ARBA" id="ARBA00005006"/>
    </source>
</evidence>
<dbReference type="EMBL" id="MSPR01000004">
    <property type="protein sequence ID" value="ONK30277.1"/>
    <property type="molecule type" value="Genomic_DNA"/>
</dbReference>
<evidence type="ECO:0000256" key="12">
    <source>
        <dbReference type="ARBA" id="ARBA00048819"/>
    </source>
</evidence>
<dbReference type="PANTHER" id="PTHR38761">
    <property type="entry name" value="GLUTAMATE--CYSTEINE LIGASE"/>
    <property type="match status" value="1"/>
</dbReference>
<comment type="catalytic activity">
    <reaction evidence="12 13">
        <text>L-cysteine + L-glutamate + ATP = gamma-L-glutamyl-L-cysteine + ADP + phosphate + H(+)</text>
        <dbReference type="Rhea" id="RHEA:13285"/>
        <dbReference type="ChEBI" id="CHEBI:15378"/>
        <dbReference type="ChEBI" id="CHEBI:29985"/>
        <dbReference type="ChEBI" id="CHEBI:30616"/>
        <dbReference type="ChEBI" id="CHEBI:35235"/>
        <dbReference type="ChEBI" id="CHEBI:43474"/>
        <dbReference type="ChEBI" id="CHEBI:58173"/>
        <dbReference type="ChEBI" id="CHEBI:456216"/>
        <dbReference type="EC" id="6.3.2.2"/>
    </reaction>
</comment>
<reference evidence="17 18" key="1">
    <citation type="submission" date="2016-12" db="EMBL/GenBank/DDBJ databases">
        <authorList>
            <person name="Gulvik C.A."/>
        </authorList>
    </citation>
    <scope>NUCLEOTIDE SEQUENCE [LARGE SCALE GENOMIC DNA]</scope>
    <source>
        <strain evidence="16 18">12-5202</strain>
        <strain evidence="15 17">12-5291</strain>
    </source>
</reference>
<feature type="region of interest" description="Glutamate--cysteine ligase" evidence="13">
    <location>
        <begin position="1"/>
        <end position="332"/>
    </location>
</feature>
<evidence type="ECO:0000256" key="4">
    <source>
        <dbReference type="ARBA" id="ARBA00022598"/>
    </source>
</evidence>
<dbReference type="SUPFAM" id="SSF56059">
    <property type="entry name" value="Glutathione synthetase ATP-binding domain-like"/>
    <property type="match status" value="1"/>
</dbReference>
<evidence type="ECO:0000313" key="17">
    <source>
        <dbReference type="Proteomes" id="UP000188600"/>
    </source>
</evidence>
<dbReference type="GO" id="GO:0005829">
    <property type="term" value="C:cytosol"/>
    <property type="evidence" value="ECO:0007669"/>
    <property type="project" value="TreeGrafter"/>
</dbReference>
<sequence>MHINHLLQQAPKTLPILQASFGLERESLRMNAAHQIAQTPHPKKLGSRNFHPYIQTDYSESQLELITPVSPSTRKVRQVLGACTEVAYRSMNPDEYLWPLSMPPYASEDDIRIARLEDVHEYQYREGLGQRYGKLLQSMSGIHYNMELGAGLIQQLFEASTYNSLIEFTNDLYLKVAQQFLRFRWLLTYLYGASPIAEKGFLKEDLDQPVRSLRNSSYGYRNADDIHVSFASLEHYVCDIEGYVATGQLSAEKEFYSAVRLRGHKHNRDYLTKGIRYLEFRCFDLNPFDFLAISQETLDTVHLFVLALLWLDSPEDVDGTLTTATALNDRIALSHPLSPLPTEAETQTILEAMEAVTSHFQLGETYRGLVDKVKQQVSQPELTLSGQLVGHLAHHSLQAFGRKQGQTFHDYAWTAPYALKGFEHMELSTQMLMFDAIQKGVNLEILDEDDQFLKLWHKDHIEYVKNGNMTSKDSYVVPLAMANKTVTKKILAAAGFPVPAGAEFSSKKEALRYYGEIEKQAIVVKPKSTNFGLGISIFQDGLCQKDYEKALDIAFAEDKQVLVEEFIQGTEYRFFVLDGKCEAVLLRVAANVVGDGIHTISELVDLKNQNPLRGRDHRSPLEIIHLGDLEILMLDQQGYRPDTILKAGQKAELRGNSNISTGGDSIDVTEQMDDSYKQLAAEMASAIGAWVCGVDLIIPDSTVPSSKEQPNCTCIELNFNPSMYMHTYCYQGPGQALTPKIIAKLFPEITDESAETARN</sequence>
<dbReference type="Pfam" id="PF01071">
    <property type="entry name" value="GARS_A"/>
    <property type="match status" value="1"/>
</dbReference>
<keyword evidence="9" id="KW-0460">Magnesium</keyword>
<evidence type="ECO:0000259" key="14">
    <source>
        <dbReference type="PROSITE" id="PS50975"/>
    </source>
</evidence>
<dbReference type="NCBIfam" id="NF002688">
    <property type="entry name" value="PRK02471.1"/>
    <property type="match status" value="1"/>
</dbReference>
<evidence type="ECO:0000256" key="13">
    <source>
        <dbReference type="HAMAP-Rule" id="MF_00782"/>
    </source>
</evidence>
<dbReference type="NCBIfam" id="TIGR01435">
    <property type="entry name" value="glu_cys_lig_rel"/>
    <property type="match status" value="1"/>
</dbReference>
<dbReference type="InterPro" id="IPR040657">
    <property type="entry name" value="GshAB_ATP-grasp"/>
</dbReference>
<dbReference type="Proteomes" id="UP000188946">
    <property type="component" value="Unassembled WGS sequence"/>
</dbReference>
<dbReference type="InterPro" id="IPR011761">
    <property type="entry name" value="ATP-grasp"/>
</dbReference>
<comment type="function">
    <text evidence="13">Synthesizes glutathione from L-glutamate and L-cysteine via gamma-L-glutamyl-L-cysteine.</text>
</comment>
<keyword evidence="5 13" id="KW-0317">Glutathione biosynthesis</keyword>
<comment type="cofactor">
    <cofactor evidence="1">
        <name>Mn(2+)</name>
        <dbReference type="ChEBI" id="CHEBI:29035"/>
    </cofactor>
</comment>